<evidence type="ECO:0000256" key="2">
    <source>
        <dbReference type="ARBA" id="ARBA00012438"/>
    </source>
</evidence>
<dbReference type="CDD" id="cd00075">
    <property type="entry name" value="HATPase"/>
    <property type="match status" value="1"/>
</dbReference>
<dbReference type="InterPro" id="IPR013767">
    <property type="entry name" value="PAS_fold"/>
</dbReference>
<gene>
    <name evidence="8" type="ORF">METEAL_17020</name>
</gene>
<dbReference type="Gene3D" id="3.30.565.10">
    <property type="entry name" value="Histidine kinase-like ATPase, C-terminal domain"/>
    <property type="match status" value="1"/>
</dbReference>
<proteinExistence type="predicted"/>
<evidence type="ECO:0000256" key="6">
    <source>
        <dbReference type="SAM" id="Phobius"/>
    </source>
</evidence>
<dbReference type="Pfam" id="PF02518">
    <property type="entry name" value="HATPase_c"/>
    <property type="match status" value="1"/>
</dbReference>
<dbReference type="EMBL" id="AP027080">
    <property type="protein sequence ID" value="BDU72528.1"/>
    <property type="molecule type" value="Genomic_DNA"/>
</dbReference>
<dbReference type="PROSITE" id="PS50109">
    <property type="entry name" value="HIS_KIN"/>
    <property type="match status" value="1"/>
</dbReference>
<evidence type="ECO:0000256" key="4">
    <source>
        <dbReference type="ARBA" id="ARBA00022679"/>
    </source>
</evidence>
<dbReference type="PRINTS" id="PR00344">
    <property type="entry name" value="BCTRLSENSOR"/>
</dbReference>
<dbReference type="InterPro" id="IPR005467">
    <property type="entry name" value="His_kinase_dom"/>
</dbReference>
<evidence type="ECO:0000313" key="8">
    <source>
        <dbReference type="EMBL" id="BDU72528.1"/>
    </source>
</evidence>
<evidence type="ECO:0000259" key="7">
    <source>
        <dbReference type="PROSITE" id="PS50109"/>
    </source>
</evidence>
<keyword evidence="6" id="KW-0812">Transmembrane</keyword>
<dbReference type="Pfam" id="PF00512">
    <property type="entry name" value="HisKA"/>
    <property type="match status" value="1"/>
</dbReference>
<dbReference type="GO" id="GO:0005886">
    <property type="term" value="C:plasma membrane"/>
    <property type="evidence" value="ECO:0007669"/>
    <property type="project" value="TreeGrafter"/>
</dbReference>
<evidence type="ECO:0000313" key="9">
    <source>
        <dbReference type="Proteomes" id="UP001238179"/>
    </source>
</evidence>
<name>A0AA48H632_9BACT</name>
<dbReference type="KEGG" id="msil:METEAL_17020"/>
<sequence>MTHAHPDLAQRMTLPLLPWAAALAGGALMASDIEPVLRVAGFLAAAAGGVSLALAMRRHRESMARLLAVLPVPEKGDEVYRALPRAWAALEAENHRLATEVEAEDQVRRQILANLRTGIVLLGLDRQIRLFNPKARTILGASSHLGEGESLVSAFREPESLRNLQDAYGGAFREWTLKRNPRTIRLRAVPFPAPGEEGTWVLVTLDDITHFEALETTRQKFISNASHELKTPVTGIRVAVENLQDGGLVLAEGETSLKIILRSLDRMVMLLDDISELSRIETGALRLDPRPLTAGPFMAEFMESVEPLGRARNVRIRAEVDPAVRDHAFRADPMRLGQLLENLVSNAVKFGPPDSEVRVEARLEGEVLAFAVADQGPGIGGQDLPRVFERFFRAPATRAVPGTGLGLSIVKHLAVLMGGEVDVASELGHGATFTFRLPPSDTKA</sequence>
<evidence type="ECO:0000256" key="3">
    <source>
        <dbReference type="ARBA" id="ARBA00022553"/>
    </source>
</evidence>
<keyword evidence="4" id="KW-0808">Transferase</keyword>
<feature type="transmembrane region" description="Helical" evidence="6">
    <location>
        <begin position="39"/>
        <end position="56"/>
    </location>
</feature>
<dbReference type="Pfam" id="PF00989">
    <property type="entry name" value="PAS"/>
    <property type="match status" value="1"/>
</dbReference>
<dbReference type="InterPro" id="IPR035965">
    <property type="entry name" value="PAS-like_dom_sf"/>
</dbReference>
<accession>A0AA48H632</accession>
<dbReference type="PANTHER" id="PTHR43047:SF72">
    <property type="entry name" value="OSMOSENSING HISTIDINE PROTEIN KINASE SLN1"/>
    <property type="match status" value="1"/>
</dbReference>
<dbReference type="CDD" id="cd00082">
    <property type="entry name" value="HisKA"/>
    <property type="match status" value="1"/>
</dbReference>
<dbReference type="SUPFAM" id="SSF55874">
    <property type="entry name" value="ATPase domain of HSP90 chaperone/DNA topoisomerase II/histidine kinase"/>
    <property type="match status" value="1"/>
</dbReference>
<dbReference type="Gene3D" id="3.30.450.20">
    <property type="entry name" value="PAS domain"/>
    <property type="match status" value="1"/>
</dbReference>
<dbReference type="AlphaFoldDB" id="A0AA48H632"/>
<keyword evidence="5 8" id="KW-0418">Kinase</keyword>
<dbReference type="InterPro" id="IPR036097">
    <property type="entry name" value="HisK_dim/P_sf"/>
</dbReference>
<protein>
    <recommendedName>
        <fullName evidence="2">histidine kinase</fullName>
        <ecNumber evidence="2">2.7.13.3</ecNumber>
    </recommendedName>
</protein>
<dbReference type="SMART" id="SM00388">
    <property type="entry name" value="HisKA"/>
    <property type="match status" value="1"/>
</dbReference>
<keyword evidence="6" id="KW-0472">Membrane</keyword>
<keyword evidence="3" id="KW-0597">Phosphoprotein</keyword>
<dbReference type="GO" id="GO:0006355">
    <property type="term" value="P:regulation of DNA-templated transcription"/>
    <property type="evidence" value="ECO:0007669"/>
    <property type="project" value="InterPro"/>
</dbReference>
<dbReference type="SUPFAM" id="SSF47384">
    <property type="entry name" value="Homodimeric domain of signal transducing histidine kinase"/>
    <property type="match status" value="1"/>
</dbReference>
<dbReference type="InterPro" id="IPR003594">
    <property type="entry name" value="HATPase_dom"/>
</dbReference>
<dbReference type="EC" id="2.7.13.3" evidence="2"/>
<dbReference type="SUPFAM" id="SSF55785">
    <property type="entry name" value="PYP-like sensor domain (PAS domain)"/>
    <property type="match status" value="1"/>
</dbReference>
<evidence type="ECO:0000256" key="5">
    <source>
        <dbReference type="ARBA" id="ARBA00022777"/>
    </source>
</evidence>
<dbReference type="PANTHER" id="PTHR43047">
    <property type="entry name" value="TWO-COMPONENT HISTIDINE PROTEIN KINASE"/>
    <property type="match status" value="1"/>
</dbReference>
<reference evidence="9" key="1">
    <citation type="journal article" date="2023" name="Int. J. Syst. Evol. Microbiol.">
        <title>Mesoterricola silvestris gen. nov., sp. nov., Mesoterricola sediminis sp. nov., Geothrix oryzae sp. nov., Geothrix edaphica sp. nov., Geothrix rubra sp. nov., and Geothrix limicola sp. nov., six novel members of Acidobacteriota isolated from soils.</title>
        <authorList>
            <person name="Itoh H."/>
            <person name="Sugisawa Y."/>
            <person name="Mise K."/>
            <person name="Xu Z."/>
            <person name="Kuniyasu M."/>
            <person name="Ushijima N."/>
            <person name="Kawano K."/>
            <person name="Kobayashi E."/>
            <person name="Shiratori Y."/>
            <person name="Masuda Y."/>
            <person name="Senoo K."/>
        </authorList>
    </citation>
    <scope>NUCLEOTIDE SEQUENCE [LARGE SCALE GENOMIC DNA]</scope>
    <source>
        <strain evidence="9">W79</strain>
    </source>
</reference>
<dbReference type="InterPro" id="IPR004358">
    <property type="entry name" value="Sig_transdc_His_kin-like_C"/>
</dbReference>
<dbReference type="GO" id="GO:0009927">
    <property type="term" value="F:histidine phosphotransfer kinase activity"/>
    <property type="evidence" value="ECO:0007669"/>
    <property type="project" value="TreeGrafter"/>
</dbReference>
<keyword evidence="9" id="KW-1185">Reference proteome</keyword>
<dbReference type="InterPro" id="IPR003661">
    <property type="entry name" value="HisK_dim/P_dom"/>
</dbReference>
<dbReference type="GO" id="GO:0000155">
    <property type="term" value="F:phosphorelay sensor kinase activity"/>
    <property type="evidence" value="ECO:0007669"/>
    <property type="project" value="InterPro"/>
</dbReference>
<evidence type="ECO:0000256" key="1">
    <source>
        <dbReference type="ARBA" id="ARBA00000085"/>
    </source>
</evidence>
<keyword evidence="6" id="KW-1133">Transmembrane helix</keyword>
<dbReference type="Proteomes" id="UP001238179">
    <property type="component" value="Chromosome"/>
</dbReference>
<feature type="domain" description="Histidine kinase" evidence="7">
    <location>
        <begin position="224"/>
        <end position="441"/>
    </location>
</feature>
<dbReference type="InterPro" id="IPR036890">
    <property type="entry name" value="HATPase_C_sf"/>
</dbReference>
<comment type="catalytic activity">
    <reaction evidence="1">
        <text>ATP + protein L-histidine = ADP + protein N-phospho-L-histidine.</text>
        <dbReference type="EC" id="2.7.13.3"/>
    </reaction>
</comment>
<organism evidence="8 9">
    <name type="scientific">Mesoterricola silvestris</name>
    <dbReference type="NCBI Taxonomy" id="2927979"/>
    <lineage>
        <taxon>Bacteria</taxon>
        <taxon>Pseudomonadati</taxon>
        <taxon>Acidobacteriota</taxon>
        <taxon>Holophagae</taxon>
        <taxon>Holophagales</taxon>
        <taxon>Holophagaceae</taxon>
        <taxon>Mesoterricola</taxon>
    </lineage>
</organism>
<dbReference type="Gene3D" id="1.10.287.130">
    <property type="match status" value="1"/>
</dbReference>
<dbReference type="SMART" id="SM00387">
    <property type="entry name" value="HATPase_c"/>
    <property type="match status" value="1"/>
</dbReference>